<keyword evidence="1" id="KW-0472">Membrane</keyword>
<proteinExistence type="predicted"/>
<sequence length="159" mass="17278">MINRTAFYGLALFTAVLQTCFGFFAGFVKGFSPYLHIFGKLAGATSIATWIWLSVLMHYNRRPLSTHPFARSLAHFTSFIILTGIWTALAIMIASQMAYECSVHDLWCAVGCFSSALGFLTSIFSAIAATLVYQAAMTSGAGLEVNVAQASRRATDIDL</sequence>
<name>A0A4Y7TFB5_COPMI</name>
<evidence type="ECO:0000313" key="2">
    <source>
        <dbReference type="EMBL" id="TEB32865.1"/>
    </source>
</evidence>
<feature type="transmembrane region" description="Helical" evidence="1">
    <location>
        <begin position="106"/>
        <end position="133"/>
    </location>
</feature>
<dbReference type="AlphaFoldDB" id="A0A4Y7TFB5"/>
<evidence type="ECO:0000313" key="3">
    <source>
        <dbReference type="Proteomes" id="UP000298030"/>
    </source>
</evidence>
<feature type="transmembrane region" description="Helical" evidence="1">
    <location>
        <begin position="6"/>
        <end position="27"/>
    </location>
</feature>
<feature type="transmembrane region" description="Helical" evidence="1">
    <location>
        <begin position="73"/>
        <end position="94"/>
    </location>
</feature>
<dbReference type="OrthoDB" id="2992074at2759"/>
<protein>
    <recommendedName>
        <fullName evidence="4">MARVEL domain-containing protein</fullName>
    </recommendedName>
</protein>
<keyword evidence="3" id="KW-1185">Reference proteome</keyword>
<evidence type="ECO:0008006" key="4">
    <source>
        <dbReference type="Google" id="ProtNLM"/>
    </source>
</evidence>
<organism evidence="2 3">
    <name type="scientific">Coprinellus micaceus</name>
    <name type="common">Glistening ink-cap mushroom</name>
    <name type="synonym">Coprinus micaceus</name>
    <dbReference type="NCBI Taxonomy" id="71717"/>
    <lineage>
        <taxon>Eukaryota</taxon>
        <taxon>Fungi</taxon>
        <taxon>Dikarya</taxon>
        <taxon>Basidiomycota</taxon>
        <taxon>Agaricomycotina</taxon>
        <taxon>Agaricomycetes</taxon>
        <taxon>Agaricomycetidae</taxon>
        <taxon>Agaricales</taxon>
        <taxon>Agaricineae</taxon>
        <taxon>Psathyrellaceae</taxon>
        <taxon>Coprinellus</taxon>
    </lineage>
</organism>
<reference evidence="2 3" key="1">
    <citation type="journal article" date="2019" name="Nat. Ecol. Evol.">
        <title>Megaphylogeny resolves global patterns of mushroom evolution.</title>
        <authorList>
            <person name="Varga T."/>
            <person name="Krizsan K."/>
            <person name="Foldi C."/>
            <person name="Dima B."/>
            <person name="Sanchez-Garcia M."/>
            <person name="Sanchez-Ramirez S."/>
            <person name="Szollosi G.J."/>
            <person name="Szarkandi J.G."/>
            <person name="Papp V."/>
            <person name="Albert L."/>
            <person name="Andreopoulos W."/>
            <person name="Angelini C."/>
            <person name="Antonin V."/>
            <person name="Barry K.W."/>
            <person name="Bougher N.L."/>
            <person name="Buchanan P."/>
            <person name="Buyck B."/>
            <person name="Bense V."/>
            <person name="Catcheside P."/>
            <person name="Chovatia M."/>
            <person name="Cooper J."/>
            <person name="Damon W."/>
            <person name="Desjardin D."/>
            <person name="Finy P."/>
            <person name="Geml J."/>
            <person name="Haridas S."/>
            <person name="Hughes K."/>
            <person name="Justo A."/>
            <person name="Karasinski D."/>
            <person name="Kautmanova I."/>
            <person name="Kiss B."/>
            <person name="Kocsube S."/>
            <person name="Kotiranta H."/>
            <person name="LaButti K.M."/>
            <person name="Lechner B.E."/>
            <person name="Liimatainen K."/>
            <person name="Lipzen A."/>
            <person name="Lukacs Z."/>
            <person name="Mihaltcheva S."/>
            <person name="Morgado L.N."/>
            <person name="Niskanen T."/>
            <person name="Noordeloos M.E."/>
            <person name="Ohm R.A."/>
            <person name="Ortiz-Santana B."/>
            <person name="Ovrebo C."/>
            <person name="Racz N."/>
            <person name="Riley R."/>
            <person name="Savchenko A."/>
            <person name="Shiryaev A."/>
            <person name="Soop K."/>
            <person name="Spirin V."/>
            <person name="Szebenyi C."/>
            <person name="Tomsovsky M."/>
            <person name="Tulloss R.E."/>
            <person name="Uehling J."/>
            <person name="Grigoriev I.V."/>
            <person name="Vagvolgyi C."/>
            <person name="Papp T."/>
            <person name="Martin F.M."/>
            <person name="Miettinen O."/>
            <person name="Hibbett D.S."/>
            <person name="Nagy L.G."/>
        </authorList>
    </citation>
    <scope>NUCLEOTIDE SEQUENCE [LARGE SCALE GENOMIC DNA]</scope>
    <source>
        <strain evidence="2 3">FP101781</strain>
    </source>
</reference>
<dbReference type="Proteomes" id="UP000298030">
    <property type="component" value="Unassembled WGS sequence"/>
</dbReference>
<feature type="transmembrane region" description="Helical" evidence="1">
    <location>
        <begin position="34"/>
        <end position="53"/>
    </location>
</feature>
<evidence type="ECO:0000256" key="1">
    <source>
        <dbReference type="SAM" id="Phobius"/>
    </source>
</evidence>
<keyword evidence="1" id="KW-0812">Transmembrane</keyword>
<dbReference type="EMBL" id="QPFP01000014">
    <property type="protein sequence ID" value="TEB32865.1"/>
    <property type="molecule type" value="Genomic_DNA"/>
</dbReference>
<accession>A0A4Y7TFB5</accession>
<gene>
    <name evidence="2" type="ORF">FA13DRAFT_229971</name>
</gene>
<keyword evidence="1" id="KW-1133">Transmembrane helix</keyword>
<comment type="caution">
    <text evidence="2">The sequence shown here is derived from an EMBL/GenBank/DDBJ whole genome shotgun (WGS) entry which is preliminary data.</text>
</comment>